<protein>
    <recommendedName>
        <fullName evidence="1">ZP domain-containing protein</fullName>
    </recommendedName>
</protein>
<keyword evidence="3" id="KW-1185">Reference proteome</keyword>
<feature type="domain" description="ZP" evidence="1">
    <location>
        <begin position="1"/>
        <end position="25"/>
    </location>
</feature>
<feature type="non-terminal residue" evidence="2">
    <location>
        <position position="25"/>
    </location>
</feature>
<name>A0A9X6NME9_HYPEX</name>
<sequence length="25" mass="2832">MVRFQDSSQVHLQCEVALCRNPCPA</sequence>
<evidence type="ECO:0000313" key="3">
    <source>
        <dbReference type="Proteomes" id="UP000192578"/>
    </source>
</evidence>
<evidence type="ECO:0000259" key="1">
    <source>
        <dbReference type="PROSITE" id="PS51034"/>
    </source>
</evidence>
<dbReference type="InterPro" id="IPR001507">
    <property type="entry name" value="ZP_dom"/>
</dbReference>
<reference evidence="3" key="1">
    <citation type="submission" date="2017-01" db="EMBL/GenBank/DDBJ databases">
        <title>Comparative genomics of anhydrobiosis in the tardigrade Hypsibius dujardini.</title>
        <authorList>
            <person name="Yoshida Y."/>
            <person name="Koutsovoulos G."/>
            <person name="Laetsch D."/>
            <person name="Stevens L."/>
            <person name="Kumar S."/>
            <person name="Horikawa D."/>
            <person name="Ishino K."/>
            <person name="Komine S."/>
            <person name="Tomita M."/>
            <person name="Blaxter M."/>
            <person name="Arakawa K."/>
        </authorList>
    </citation>
    <scope>NUCLEOTIDE SEQUENCE [LARGE SCALE GENOMIC DNA]</scope>
    <source>
        <strain evidence="3">Z151</strain>
    </source>
</reference>
<proteinExistence type="predicted"/>
<dbReference type="EMBL" id="MTYJ01000916">
    <property type="protein sequence ID" value="OWA55531.1"/>
    <property type="molecule type" value="Genomic_DNA"/>
</dbReference>
<gene>
    <name evidence="2" type="ORF">BV898_19915</name>
</gene>
<accession>A0A9X6NME9</accession>
<evidence type="ECO:0000313" key="2">
    <source>
        <dbReference type="EMBL" id="OWA55531.1"/>
    </source>
</evidence>
<comment type="caution">
    <text evidence="2">The sequence shown here is derived from an EMBL/GenBank/DDBJ whole genome shotgun (WGS) entry which is preliminary data.</text>
</comment>
<dbReference type="Proteomes" id="UP000192578">
    <property type="component" value="Unassembled WGS sequence"/>
</dbReference>
<organism evidence="2 3">
    <name type="scientific">Hypsibius exemplaris</name>
    <name type="common">Freshwater tardigrade</name>
    <dbReference type="NCBI Taxonomy" id="2072580"/>
    <lineage>
        <taxon>Eukaryota</taxon>
        <taxon>Metazoa</taxon>
        <taxon>Ecdysozoa</taxon>
        <taxon>Tardigrada</taxon>
        <taxon>Eutardigrada</taxon>
        <taxon>Parachela</taxon>
        <taxon>Hypsibioidea</taxon>
        <taxon>Hypsibiidae</taxon>
        <taxon>Hypsibius</taxon>
    </lineage>
</organism>
<dbReference type="PROSITE" id="PS51034">
    <property type="entry name" value="ZP_2"/>
    <property type="match status" value="1"/>
</dbReference>
<dbReference type="AlphaFoldDB" id="A0A9X6NME9"/>